<name>A0A0A9H1M1_ARUDO</name>
<reference evidence="1" key="2">
    <citation type="journal article" date="2015" name="Data Brief">
        <title>Shoot transcriptome of the giant reed, Arundo donax.</title>
        <authorList>
            <person name="Barrero R.A."/>
            <person name="Guerrero F.D."/>
            <person name="Moolhuijzen P."/>
            <person name="Goolsby J.A."/>
            <person name="Tidwell J."/>
            <person name="Bellgard S.E."/>
            <person name="Bellgard M.I."/>
        </authorList>
    </citation>
    <scope>NUCLEOTIDE SEQUENCE</scope>
    <source>
        <tissue evidence="1">Shoot tissue taken approximately 20 cm above the soil surface</tissue>
    </source>
</reference>
<proteinExistence type="predicted"/>
<evidence type="ECO:0000313" key="1">
    <source>
        <dbReference type="EMBL" id="JAE29694.1"/>
    </source>
</evidence>
<sequence>MLQFLFLLQCFKFLTSPMLCATFS</sequence>
<reference evidence="1" key="1">
    <citation type="submission" date="2014-09" db="EMBL/GenBank/DDBJ databases">
        <authorList>
            <person name="Magalhaes I.L.F."/>
            <person name="Oliveira U."/>
            <person name="Santos F.R."/>
            <person name="Vidigal T.H.D.A."/>
            <person name="Brescovit A.D."/>
            <person name="Santos A.J."/>
        </authorList>
    </citation>
    <scope>NUCLEOTIDE SEQUENCE</scope>
    <source>
        <tissue evidence="1">Shoot tissue taken approximately 20 cm above the soil surface</tissue>
    </source>
</reference>
<dbReference type="AlphaFoldDB" id="A0A0A9H1M1"/>
<protein>
    <submittedName>
        <fullName evidence="1">Uncharacterized protein</fullName>
    </submittedName>
</protein>
<organism evidence="1">
    <name type="scientific">Arundo donax</name>
    <name type="common">Giant reed</name>
    <name type="synonym">Donax arundinaceus</name>
    <dbReference type="NCBI Taxonomy" id="35708"/>
    <lineage>
        <taxon>Eukaryota</taxon>
        <taxon>Viridiplantae</taxon>
        <taxon>Streptophyta</taxon>
        <taxon>Embryophyta</taxon>
        <taxon>Tracheophyta</taxon>
        <taxon>Spermatophyta</taxon>
        <taxon>Magnoliopsida</taxon>
        <taxon>Liliopsida</taxon>
        <taxon>Poales</taxon>
        <taxon>Poaceae</taxon>
        <taxon>PACMAD clade</taxon>
        <taxon>Arundinoideae</taxon>
        <taxon>Arundineae</taxon>
        <taxon>Arundo</taxon>
    </lineage>
</organism>
<accession>A0A0A9H1M1</accession>
<dbReference type="EMBL" id="GBRH01168202">
    <property type="protein sequence ID" value="JAE29694.1"/>
    <property type="molecule type" value="Transcribed_RNA"/>
</dbReference>